<name>I0IP29_LEPFC</name>
<reference evidence="9" key="2">
    <citation type="submission" date="2012-03" db="EMBL/GenBank/DDBJ databases">
        <title>The complete genome sequence of the pioneer microbe on fresh volcanic deposit, Leptospirillum ferrooxidans strain C2-3.</title>
        <authorList>
            <person name="Fujimura R."/>
            <person name="Sato Y."/>
            <person name="Nishizawa T."/>
            <person name="Nanba K."/>
            <person name="Oshima K."/>
            <person name="Hattori M."/>
            <person name="Kamijo T."/>
            <person name="Ohta H."/>
        </authorList>
    </citation>
    <scope>NUCLEOTIDE SEQUENCE [LARGE SCALE GENOMIC DNA]</scope>
    <source>
        <strain evidence="9">C2-3</strain>
    </source>
</reference>
<dbReference type="AlphaFoldDB" id="I0IP29"/>
<comment type="similarity">
    <text evidence="7">Belongs to the dTDP-4-dehydrorhamnose 3,5-epimerase family.</text>
</comment>
<dbReference type="OrthoDB" id="9800680at2"/>
<dbReference type="KEGG" id="lfc:LFE_1345"/>
<dbReference type="eggNOG" id="COG1898">
    <property type="taxonomic scope" value="Bacteria"/>
</dbReference>
<reference evidence="8 9" key="1">
    <citation type="journal article" date="2012" name="J. Bacteriol.">
        <title>Complete Genome Sequence of Leptospirillum ferrooxidans Strain C2-3, Isolated from a Fresh Volcanic Ash Deposit on the Island of Miyake, Japan.</title>
        <authorList>
            <person name="Fujimura R."/>
            <person name="Sato Y."/>
            <person name="Nishizawa T."/>
            <person name="Oshima K."/>
            <person name="Kim S.-W."/>
            <person name="Hattori M."/>
            <person name="Kamijo T."/>
            <person name="Ohta H."/>
        </authorList>
    </citation>
    <scope>NUCLEOTIDE SEQUENCE [LARGE SCALE GENOMIC DNA]</scope>
    <source>
        <strain evidence="8 9">C2-3</strain>
    </source>
</reference>
<dbReference type="RefSeq" id="WP_014449516.1">
    <property type="nucleotide sequence ID" value="NC_017094.1"/>
</dbReference>
<dbReference type="Pfam" id="PF00908">
    <property type="entry name" value="dTDP_sugar_isom"/>
    <property type="match status" value="1"/>
</dbReference>
<dbReference type="CDD" id="cd00438">
    <property type="entry name" value="cupin_RmlC"/>
    <property type="match status" value="1"/>
</dbReference>
<dbReference type="GO" id="GO:0019305">
    <property type="term" value="P:dTDP-rhamnose biosynthetic process"/>
    <property type="evidence" value="ECO:0007669"/>
    <property type="project" value="UniProtKB-UniRule"/>
</dbReference>
<dbReference type="GO" id="GO:0005829">
    <property type="term" value="C:cytosol"/>
    <property type="evidence" value="ECO:0007669"/>
    <property type="project" value="TreeGrafter"/>
</dbReference>
<dbReference type="PANTHER" id="PTHR21047:SF2">
    <property type="entry name" value="THYMIDINE DIPHOSPHO-4-KETO-RHAMNOSE 3,5-EPIMERASE"/>
    <property type="match status" value="1"/>
</dbReference>
<dbReference type="InterPro" id="IPR000888">
    <property type="entry name" value="RmlC-like"/>
</dbReference>
<dbReference type="UniPathway" id="UPA00124"/>
<keyword evidence="9" id="KW-1185">Reference proteome</keyword>
<dbReference type="STRING" id="1162668.LFE_1345"/>
<gene>
    <name evidence="8" type="ordered locus">LFE_1345</name>
</gene>
<dbReference type="HOGENOM" id="CLU_090940_1_1_0"/>
<evidence type="ECO:0000256" key="6">
    <source>
        <dbReference type="PIRSR" id="PIRSR600888-3"/>
    </source>
</evidence>
<evidence type="ECO:0000256" key="5">
    <source>
        <dbReference type="PIRSR" id="PIRSR600888-1"/>
    </source>
</evidence>
<dbReference type="InterPro" id="IPR014710">
    <property type="entry name" value="RmlC-like_jellyroll"/>
</dbReference>
<dbReference type="SUPFAM" id="SSF51182">
    <property type="entry name" value="RmlC-like cupins"/>
    <property type="match status" value="1"/>
</dbReference>
<evidence type="ECO:0000256" key="4">
    <source>
        <dbReference type="ARBA" id="ARBA00019595"/>
    </source>
</evidence>
<sequence>MKIEEQELSGILLITPNVFGDQRGSFFESWNQKAFKEANLDFTFLQDNHSRSQKGVLRGLHYQIQQPQGKLVRVAYGSIFDVAVDLRRSSSNFGKWFGVVLSDENNQMLWIPPGFAHGFYVLSERVDFLYKTTNFYEPSLERCILWNDPDVDINWPFKDLSSPILSVKDKNGIHLKNAEIYP</sequence>
<dbReference type="EC" id="5.1.3.13" evidence="3 7"/>
<comment type="subunit">
    <text evidence="7">Homodimer.</text>
</comment>
<dbReference type="GO" id="GO:0000271">
    <property type="term" value="P:polysaccharide biosynthetic process"/>
    <property type="evidence" value="ECO:0007669"/>
    <property type="project" value="TreeGrafter"/>
</dbReference>
<accession>I0IP29</accession>
<evidence type="ECO:0000256" key="7">
    <source>
        <dbReference type="RuleBase" id="RU364069"/>
    </source>
</evidence>
<dbReference type="InterPro" id="IPR011051">
    <property type="entry name" value="RmlC_Cupin_sf"/>
</dbReference>
<feature type="active site" description="Proton donor" evidence="5">
    <location>
        <position position="130"/>
    </location>
</feature>
<dbReference type="Gene3D" id="2.60.120.10">
    <property type="entry name" value="Jelly Rolls"/>
    <property type="match status" value="1"/>
</dbReference>
<organism evidence="8 9">
    <name type="scientific">Leptospirillum ferrooxidans (strain C2-3)</name>
    <dbReference type="NCBI Taxonomy" id="1162668"/>
    <lineage>
        <taxon>Bacteria</taxon>
        <taxon>Pseudomonadati</taxon>
        <taxon>Nitrospirota</taxon>
        <taxon>Nitrospiria</taxon>
        <taxon>Nitrospirales</taxon>
        <taxon>Nitrospiraceae</taxon>
        <taxon>Leptospirillum</taxon>
    </lineage>
</organism>
<dbReference type="GO" id="GO:0008830">
    <property type="term" value="F:dTDP-4-dehydrorhamnose 3,5-epimerase activity"/>
    <property type="evidence" value="ECO:0007669"/>
    <property type="project" value="UniProtKB-UniRule"/>
</dbReference>
<comment type="function">
    <text evidence="2 7">Catalyzes the epimerization of the C3' and C5'positions of dTDP-6-deoxy-D-xylo-4-hexulose, forming dTDP-6-deoxy-L-lyxo-4-hexulose.</text>
</comment>
<dbReference type="NCBIfam" id="TIGR01221">
    <property type="entry name" value="rmlC"/>
    <property type="match status" value="1"/>
</dbReference>
<protein>
    <recommendedName>
        <fullName evidence="4 7">dTDP-4-dehydrorhamnose 3,5-epimerase</fullName>
        <ecNumber evidence="3 7">5.1.3.13</ecNumber>
    </recommendedName>
    <alternativeName>
        <fullName evidence="7">Thymidine diphospho-4-keto-rhamnose 3,5-epimerase</fullName>
    </alternativeName>
</protein>
<evidence type="ECO:0000313" key="8">
    <source>
        <dbReference type="EMBL" id="BAM07028.1"/>
    </source>
</evidence>
<feature type="site" description="Participates in a stacking interaction with the thymidine ring of dTDP-4-oxo-6-deoxyglucose" evidence="6">
    <location>
        <position position="136"/>
    </location>
</feature>
<dbReference type="PANTHER" id="PTHR21047">
    <property type="entry name" value="DTDP-6-DEOXY-D-GLUCOSE-3,5 EPIMERASE"/>
    <property type="match status" value="1"/>
</dbReference>
<keyword evidence="7" id="KW-0413">Isomerase</keyword>
<dbReference type="PATRIC" id="fig|1162668.3.peg.1584"/>
<evidence type="ECO:0000256" key="3">
    <source>
        <dbReference type="ARBA" id="ARBA00012098"/>
    </source>
</evidence>
<evidence type="ECO:0000256" key="2">
    <source>
        <dbReference type="ARBA" id="ARBA00001997"/>
    </source>
</evidence>
<proteinExistence type="inferred from homology"/>
<comment type="pathway">
    <text evidence="7">Carbohydrate biosynthesis; dTDP-L-rhamnose biosynthesis.</text>
</comment>
<feature type="active site" description="Proton acceptor" evidence="5">
    <location>
        <position position="61"/>
    </location>
</feature>
<comment type="catalytic activity">
    <reaction evidence="1 7">
        <text>dTDP-4-dehydro-6-deoxy-alpha-D-glucose = dTDP-4-dehydro-beta-L-rhamnose</text>
        <dbReference type="Rhea" id="RHEA:16969"/>
        <dbReference type="ChEBI" id="CHEBI:57649"/>
        <dbReference type="ChEBI" id="CHEBI:62830"/>
        <dbReference type="EC" id="5.1.3.13"/>
    </reaction>
</comment>
<dbReference type="Proteomes" id="UP000007382">
    <property type="component" value="Chromosome"/>
</dbReference>
<evidence type="ECO:0000256" key="1">
    <source>
        <dbReference type="ARBA" id="ARBA00001298"/>
    </source>
</evidence>
<dbReference type="EMBL" id="AP012342">
    <property type="protein sequence ID" value="BAM07028.1"/>
    <property type="molecule type" value="Genomic_DNA"/>
</dbReference>
<evidence type="ECO:0000313" key="9">
    <source>
        <dbReference type="Proteomes" id="UP000007382"/>
    </source>
</evidence>